<dbReference type="AlphaFoldDB" id="L7JU56"/>
<evidence type="ECO:0000256" key="1">
    <source>
        <dbReference type="SAM" id="MobiDB-lite"/>
    </source>
</evidence>
<dbReference type="InParanoid" id="L7JU56"/>
<gene>
    <name evidence="2" type="ORF">THOM_2811</name>
</gene>
<feature type="region of interest" description="Disordered" evidence="1">
    <location>
        <begin position="1"/>
        <end position="52"/>
    </location>
</feature>
<keyword evidence="3" id="KW-1185">Reference proteome</keyword>
<accession>L7JU56</accession>
<feature type="non-terminal residue" evidence="2">
    <location>
        <position position="1"/>
    </location>
</feature>
<protein>
    <submittedName>
        <fullName evidence="2">Uncharacterized protein</fullName>
    </submittedName>
</protein>
<dbReference type="VEuPathDB" id="MicrosporidiaDB:THOM_2811"/>
<proteinExistence type="predicted"/>
<dbReference type="HOGENOM" id="CLU_1954068_0_0_1"/>
<feature type="region of interest" description="Disordered" evidence="1">
    <location>
        <begin position="110"/>
        <end position="129"/>
    </location>
</feature>
<name>L7JU56_TRAHO</name>
<sequence>VNEAKENLLNQFSEPSKERHRNNVTSSDKGEKTAVAEHLTPSPVKNRSVNFDNTPETARNVLLNTPINVAPPIVHENGSNRQFRKIRERNANRPKEQILDNGADTAAKMSSFKSFGKRENEKKLTLDDL</sequence>
<dbReference type="Proteomes" id="UP000011185">
    <property type="component" value="Unassembled WGS sequence"/>
</dbReference>
<dbReference type="EMBL" id="JH994055">
    <property type="protein sequence ID" value="ELQ74272.1"/>
    <property type="molecule type" value="Genomic_DNA"/>
</dbReference>
<feature type="compositionally biased region" description="Basic and acidic residues" evidence="1">
    <location>
        <begin position="116"/>
        <end position="129"/>
    </location>
</feature>
<feature type="compositionally biased region" description="Polar residues" evidence="1">
    <location>
        <begin position="43"/>
        <end position="52"/>
    </location>
</feature>
<evidence type="ECO:0000313" key="2">
    <source>
        <dbReference type="EMBL" id="ELQ74272.1"/>
    </source>
</evidence>
<organism evidence="2 3">
    <name type="scientific">Trachipleistophora hominis</name>
    <name type="common">Microsporidian parasite</name>
    <dbReference type="NCBI Taxonomy" id="72359"/>
    <lineage>
        <taxon>Eukaryota</taxon>
        <taxon>Fungi</taxon>
        <taxon>Fungi incertae sedis</taxon>
        <taxon>Microsporidia</taxon>
        <taxon>Pleistophoridae</taxon>
        <taxon>Trachipleistophora</taxon>
    </lineage>
</organism>
<evidence type="ECO:0000313" key="3">
    <source>
        <dbReference type="Proteomes" id="UP000011185"/>
    </source>
</evidence>
<reference evidence="2 3" key="1">
    <citation type="journal article" date="2012" name="PLoS Pathog.">
        <title>The genome of the obligate intracellular parasite Trachipleistophora hominis: new insights into microsporidian genome dynamics and reductive evolution.</title>
        <authorList>
            <person name="Heinz E."/>
            <person name="Williams T.A."/>
            <person name="Nakjang S."/>
            <person name="Noel C.J."/>
            <person name="Swan D.C."/>
            <person name="Goldberg A.V."/>
            <person name="Harris S.R."/>
            <person name="Weinmaier T."/>
            <person name="Markert S."/>
            <person name="Becher D."/>
            <person name="Bernhardt J."/>
            <person name="Dagan T."/>
            <person name="Hacker C."/>
            <person name="Lucocq J.M."/>
            <person name="Schweder T."/>
            <person name="Rattei T."/>
            <person name="Hall N."/>
            <person name="Hirt R.P."/>
            <person name="Embley T.M."/>
        </authorList>
    </citation>
    <scope>NUCLEOTIDE SEQUENCE [LARGE SCALE GENOMIC DNA]</scope>
</reference>